<reference evidence="4 5" key="2">
    <citation type="submission" date="2018-01" db="EMBL/GenBank/DDBJ databases">
        <title>Genomic study of Klebsiella pneumoniae.</title>
        <authorList>
            <person name="Yang Y."/>
            <person name="Bicalho R."/>
        </authorList>
    </citation>
    <scope>NUCLEOTIDE SEQUENCE [LARGE SCALE GENOMIC DNA]</scope>
    <source>
        <strain evidence="4 5">A2</strain>
    </source>
</reference>
<dbReference type="PANTHER" id="PTHR43713">
    <property type="entry name" value="GLUTAMATE-1-SEMIALDEHYDE 2,1-AMINOMUTASE"/>
    <property type="match status" value="1"/>
</dbReference>
<reference evidence="4 5" key="1">
    <citation type="submission" date="2017-11" db="EMBL/GenBank/DDBJ databases">
        <authorList>
            <person name="Han C.G."/>
        </authorList>
    </citation>
    <scope>NUCLEOTIDE SEQUENCE [LARGE SCALE GENOMIC DNA]</scope>
    <source>
        <strain evidence="4 5">A2</strain>
    </source>
</reference>
<evidence type="ECO:0000256" key="1">
    <source>
        <dbReference type="ARBA" id="ARBA00001933"/>
    </source>
</evidence>
<proteinExistence type="predicted"/>
<dbReference type="PROSITE" id="PS00600">
    <property type="entry name" value="AA_TRANSFER_CLASS_3"/>
    <property type="match status" value="1"/>
</dbReference>
<evidence type="ECO:0000256" key="3">
    <source>
        <dbReference type="ARBA" id="ARBA00031365"/>
    </source>
</evidence>
<feature type="non-terminal residue" evidence="4">
    <location>
        <position position="1"/>
    </location>
</feature>
<organism evidence="4 5">
    <name type="scientific">Klebsiella michiganensis</name>
    <dbReference type="NCBI Taxonomy" id="1134687"/>
    <lineage>
        <taxon>Bacteria</taxon>
        <taxon>Pseudomonadati</taxon>
        <taxon>Pseudomonadota</taxon>
        <taxon>Gammaproteobacteria</taxon>
        <taxon>Enterobacterales</taxon>
        <taxon>Enterobacteriaceae</taxon>
        <taxon>Klebsiella/Raoultella group</taxon>
        <taxon>Klebsiella</taxon>
    </lineage>
</organism>
<comment type="cofactor">
    <cofactor evidence="1">
        <name>pyridoxal 5'-phosphate</name>
        <dbReference type="ChEBI" id="CHEBI:597326"/>
    </cofactor>
</comment>
<dbReference type="InterPro" id="IPR005814">
    <property type="entry name" value="Aminotrans_3"/>
</dbReference>
<evidence type="ECO:0000313" key="4">
    <source>
        <dbReference type="EMBL" id="PLM65072.1"/>
    </source>
</evidence>
<name>A0A2J4ZQ21_9ENTR</name>
<dbReference type="GO" id="GO:0016853">
    <property type="term" value="F:isomerase activity"/>
    <property type="evidence" value="ECO:0007669"/>
    <property type="project" value="UniProtKB-KW"/>
</dbReference>
<keyword evidence="4" id="KW-0808">Transferase</keyword>
<accession>A0A2J4ZQ21</accession>
<dbReference type="InterPro" id="IPR015422">
    <property type="entry name" value="PyrdxlP-dep_Trfase_small"/>
</dbReference>
<sequence>CDEFGALLIIDEVMTGFRVALAGAQDYYGVVPDLTCLGKIIGGGMPVGAFGGRREVMDALAPTGPVYQAGTLSGNPIAMAAGFACLSEVAQPGVHETLTELTNQLAQGLLDAARDAGIPLVVNNVGGMFGIFFTDAPTVTCYQDVVKCDVERFKRFFHLMLEEGVYLAPSAFEAGFMSIAHSEEDIDNTVAAARNAFAKL</sequence>
<dbReference type="PANTHER" id="PTHR43713:SF3">
    <property type="entry name" value="GLUTAMATE-1-SEMIALDEHYDE 2,1-AMINOMUTASE 1, CHLOROPLASTIC-RELATED"/>
    <property type="match status" value="1"/>
</dbReference>
<evidence type="ECO:0000256" key="2">
    <source>
        <dbReference type="ARBA" id="ARBA00015416"/>
    </source>
</evidence>
<dbReference type="Gene3D" id="3.90.1150.10">
    <property type="entry name" value="Aspartate Aminotransferase, domain 1"/>
    <property type="match status" value="1"/>
</dbReference>
<evidence type="ECO:0000313" key="5">
    <source>
        <dbReference type="Proteomes" id="UP000234661"/>
    </source>
</evidence>
<dbReference type="InterPro" id="IPR049704">
    <property type="entry name" value="Aminotrans_3_PPA_site"/>
</dbReference>
<gene>
    <name evidence="4" type="ORF">CWM85_10985</name>
</gene>
<protein>
    <recommendedName>
        <fullName evidence="2">Glutamate-1-semialdehyde 2,1-aminomutase</fullName>
    </recommendedName>
    <alternativeName>
        <fullName evidence="3">Glutamate-1-semialdehyde aminotransferase</fullName>
    </alternativeName>
</protein>
<dbReference type="GO" id="GO:0008483">
    <property type="term" value="F:transaminase activity"/>
    <property type="evidence" value="ECO:0007669"/>
    <property type="project" value="UniProtKB-KW"/>
</dbReference>
<dbReference type="Pfam" id="PF00202">
    <property type="entry name" value="Aminotran_3"/>
    <property type="match status" value="1"/>
</dbReference>
<dbReference type="EMBL" id="PIET01000247">
    <property type="protein sequence ID" value="PLM65072.1"/>
    <property type="molecule type" value="Genomic_DNA"/>
</dbReference>
<keyword evidence="4" id="KW-0413">Isomerase</keyword>
<dbReference type="FunFam" id="3.90.1150.10:FF:000012">
    <property type="entry name" value="Glutamate-1-semialdehyde 2,1-aminomutase"/>
    <property type="match status" value="1"/>
</dbReference>
<dbReference type="Proteomes" id="UP000234661">
    <property type="component" value="Unassembled WGS sequence"/>
</dbReference>
<dbReference type="SUPFAM" id="SSF53383">
    <property type="entry name" value="PLP-dependent transferases"/>
    <property type="match status" value="1"/>
</dbReference>
<dbReference type="InterPro" id="IPR015424">
    <property type="entry name" value="PyrdxlP-dep_Trfase"/>
</dbReference>
<dbReference type="GO" id="GO:0030170">
    <property type="term" value="F:pyridoxal phosphate binding"/>
    <property type="evidence" value="ECO:0007669"/>
    <property type="project" value="InterPro"/>
</dbReference>
<dbReference type="AlphaFoldDB" id="A0A2J4ZQ21"/>
<keyword evidence="4" id="KW-0032">Aminotransferase</keyword>
<comment type="caution">
    <text evidence="4">The sequence shown here is derived from an EMBL/GenBank/DDBJ whole genome shotgun (WGS) entry which is preliminary data.</text>
</comment>